<dbReference type="AlphaFoldDB" id="A0A9N9HH06"/>
<proteinExistence type="predicted"/>
<keyword evidence="2" id="KW-1185">Reference proteome</keyword>
<gene>
    <name evidence="1" type="ORF">FMOSSE_LOCUS13303</name>
</gene>
<feature type="non-terminal residue" evidence="1">
    <location>
        <position position="112"/>
    </location>
</feature>
<dbReference type="Proteomes" id="UP000789375">
    <property type="component" value="Unassembled WGS sequence"/>
</dbReference>
<protein>
    <submittedName>
        <fullName evidence="1">3805_t:CDS:1</fullName>
    </submittedName>
</protein>
<reference evidence="1" key="1">
    <citation type="submission" date="2021-06" db="EMBL/GenBank/DDBJ databases">
        <authorList>
            <person name="Kallberg Y."/>
            <person name="Tangrot J."/>
            <person name="Rosling A."/>
        </authorList>
    </citation>
    <scope>NUCLEOTIDE SEQUENCE</scope>
    <source>
        <strain evidence="1">87-6 pot B 2015</strain>
    </source>
</reference>
<accession>A0A9N9HH06</accession>
<organism evidence="1 2">
    <name type="scientific">Funneliformis mosseae</name>
    <name type="common">Endomycorrhizal fungus</name>
    <name type="synonym">Glomus mosseae</name>
    <dbReference type="NCBI Taxonomy" id="27381"/>
    <lineage>
        <taxon>Eukaryota</taxon>
        <taxon>Fungi</taxon>
        <taxon>Fungi incertae sedis</taxon>
        <taxon>Mucoromycota</taxon>
        <taxon>Glomeromycotina</taxon>
        <taxon>Glomeromycetes</taxon>
        <taxon>Glomerales</taxon>
        <taxon>Glomeraceae</taxon>
        <taxon>Funneliformis</taxon>
    </lineage>
</organism>
<name>A0A9N9HH06_FUNMO</name>
<sequence length="112" mass="12463">MSDNISSYPLPSTPILKSIILGPENQEFAHEIVRQSLMLPAGSPLYKDIIRGAIHIVGVWILRRRKATYLRKSLQNLLSLISQNDASTTPASTQLSASSFTSKYSDTNVYLR</sequence>
<comment type="caution">
    <text evidence="1">The sequence shown here is derived from an EMBL/GenBank/DDBJ whole genome shotgun (WGS) entry which is preliminary data.</text>
</comment>
<evidence type="ECO:0000313" key="2">
    <source>
        <dbReference type="Proteomes" id="UP000789375"/>
    </source>
</evidence>
<evidence type="ECO:0000313" key="1">
    <source>
        <dbReference type="EMBL" id="CAG8690136.1"/>
    </source>
</evidence>
<dbReference type="EMBL" id="CAJVPP010007620">
    <property type="protein sequence ID" value="CAG8690136.1"/>
    <property type="molecule type" value="Genomic_DNA"/>
</dbReference>